<evidence type="ECO:0000313" key="2">
    <source>
        <dbReference type="Proteomes" id="UP000789901"/>
    </source>
</evidence>
<proteinExistence type="predicted"/>
<accession>A0ABN7VJR3</accession>
<name>A0ABN7VJR3_GIGMA</name>
<dbReference type="EMBL" id="CAJVQB010015795">
    <property type="protein sequence ID" value="CAG8776673.1"/>
    <property type="molecule type" value="Genomic_DNA"/>
</dbReference>
<comment type="caution">
    <text evidence="1">The sequence shown here is derived from an EMBL/GenBank/DDBJ whole genome shotgun (WGS) entry which is preliminary data.</text>
</comment>
<organism evidence="1 2">
    <name type="scientific">Gigaspora margarita</name>
    <dbReference type="NCBI Taxonomy" id="4874"/>
    <lineage>
        <taxon>Eukaryota</taxon>
        <taxon>Fungi</taxon>
        <taxon>Fungi incertae sedis</taxon>
        <taxon>Mucoromycota</taxon>
        <taxon>Glomeromycotina</taxon>
        <taxon>Glomeromycetes</taxon>
        <taxon>Diversisporales</taxon>
        <taxon>Gigasporaceae</taxon>
        <taxon>Gigaspora</taxon>
    </lineage>
</organism>
<sequence>MNEKRYQDQENVYHSFICYKCIANEETSDHLAACPVDKEIWKQLEEKIAEKIWDSISSDSQKKVDQH</sequence>
<dbReference type="Proteomes" id="UP000789901">
    <property type="component" value="Unassembled WGS sequence"/>
</dbReference>
<evidence type="ECO:0000313" key="1">
    <source>
        <dbReference type="EMBL" id="CAG8776673.1"/>
    </source>
</evidence>
<reference evidence="1 2" key="1">
    <citation type="submission" date="2021-06" db="EMBL/GenBank/DDBJ databases">
        <authorList>
            <person name="Kallberg Y."/>
            <person name="Tangrot J."/>
            <person name="Rosling A."/>
        </authorList>
    </citation>
    <scope>NUCLEOTIDE SEQUENCE [LARGE SCALE GENOMIC DNA]</scope>
    <source>
        <strain evidence="1 2">120-4 pot B 10/14</strain>
    </source>
</reference>
<protein>
    <submittedName>
        <fullName evidence="1">30666_t:CDS:1</fullName>
    </submittedName>
</protein>
<gene>
    <name evidence="1" type="ORF">GMARGA_LOCUS19157</name>
</gene>
<keyword evidence="2" id="KW-1185">Reference proteome</keyword>